<dbReference type="OrthoDB" id="3981028at2759"/>
<feature type="region of interest" description="Disordered" evidence="1">
    <location>
        <begin position="1"/>
        <end position="20"/>
    </location>
</feature>
<dbReference type="EMBL" id="KN832986">
    <property type="protein sequence ID" value="KIM84801.1"/>
    <property type="molecule type" value="Genomic_DNA"/>
</dbReference>
<protein>
    <submittedName>
        <fullName evidence="2">Uncharacterized protein</fullName>
    </submittedName>
</protein>
<keyword evidence="3" id="KW-1185">Reference proteome</keyword>
<feature type="compositionally biased region" description="Low complexity" evidence="1">
    <location>
        <begin position="1"/>
        <end position="16"/>
    </location>
</feature>
<dbReference type="Proteomes" id="UP000054166">
    <property type="component" value="Unassembled WGS sequence"/>
</dbReference>
<sequence length="269" mass="29374">MPTATTPTTTPLKPATNQSTPASLRTLYNRAARAFLHRDIHQTHSLLQHAFSLLLPPAIHDDSDSLAPHRRKWDILRITLETTLYSSNNHHDHPLPDSLQQILSLPSHSLLTTLHQRSLALFTPTPTNPSSAYLPSQVLITLVLSSMKLNCAAAGRTFIEDWLGKSPGGGGGEEYEKVLDIYCLHVLPRLEEWDYAFEFLQYENELAPQKRQVTRRLGLLGAGGAGAGEVVRRRLGLGGWGGGGVVGRIWGELVKAIGDTVRMGGGGLV</sequence>
<accession>A0A0C3G2F9</accession>
<name>A0A0C3G2F9_PILCF</name>
<evidence type="ECO:0000313" key="2">
    <source>
        <dbReference type="EMBL" id="KIM84801.1"/>
    </source>
</evidence>
<dbReference type="AlphaFoldDB" id="A0A0C3G2F9"/>
<proteinExistence type="predicted"/>
<reference evidence="2 3" key="1">
    <citation type="submission" date="2014-04" db="EMBL/GenBank/DDBJ databases">
        <authorList>
            <consortium name="DOE Joint Genome Institute"/>
            <person name="Kuo A."/>
            <person name="Tarkka M."/>
            <person name="Buscot F."/>
            <person name="Kohler A."/>
            <person name="Nagy L.G."/>
            <person name="Floudas D."/>
            <person name="Copeland A."/>
            <person name="Barry K.W."/>
            <person name="Cichocki N."/>
            <person name="Veneault-Fourrey C."/>
            <person name="LaButti K."/>
            <person name="Lindquist E.A."/>
            <person name="Lipzen A."/>
            <person name="Lundell T."/>
            <person name="Morin E."/>
            <person name="Murat C."/>
            <person name="Sun H."/>
            <person name="Tunlid A."/>
            <person name="Henrissat B."/>
            <person name="Grigoriev I.V."/>
            <person name="Hibbett D.S."/>
            <person name="Martin F."/>
            <person name="Nordberg H.P."/>
            <person name="Cantor M.N."/>
            <person name="Hua S.X."/>
        </authorList>
    </citation>
    <scope>NUCLEOTIDE SEQUENCE [LARGE SCALE GENOMIC DNA]</scope>
    <source>
        <strain evidence="2 3">F 1598</strain>
    </source>
</reference>
<evidence type="ECO:0000256" key="1">
    <source>
        <dbReference type="SAM" id="MobiDB-lite"/>
    </source>
</evidence>
<gene>
    <name evidence="2" type="ORF">PILCRDRAFT_87202</name>
</gene>
<evidence type="ECO:0000313" key="3">
    <source>
        <dbReference type="Proteomes" id="UP000054166"/>
    </source>
</evidence>
<organism evidence="2 3">
    <name type="scientific">Piloderma croceum (strain F 1598)</name>
    <dbReference type="NCBI Taxonomy" id="765440"/>
    <lineage>
        <taxon>Eukaryota</taxon>
        <taxon>Fungi</taxon>
        <taxon>Dikarya</taxon>
        <taxon>Basidiomycota</taxon>
        <taxon>Agaricomycotina</taxon>
        <taxon>Agaricomycetes</taxon>
        <taxon>Agaricomycetidae</taxon>
        <taxon>Atheliales</taxon>
        <taxon>Atheliaceae</taxon>
        <taxon>Piloderma</taxon>
    </lineage>
</organism>
<dbReference type="InParanoid" id="A0A0C3G2F9"/>
<dbReference type="HOGENOM" id="CLU_090396_0_0_1"/>
<dbReference type="STRING" id="765440.A0A0C3G2F9"/>
<reference evidence="3" key="2">
    <citation type="submission" date="2015-01" db="EMBL/GenBank/DDBJ databases">
        <title>Evolutionary Origins and Diversification of the Mycorrhizal Mutualists.</title>
        <authorList>
            <consortium name="DOE Joint Genome Institute"/>
            <consortium name="Mycorrhizal Genomics Consortium"/>
            <person name="Kohler A."/>
            <person name="Kuo A."/>
            <person name="Nagy L.G."/>
            <person name="Floudas D."/>
            <person name="Copeland A."/>
            <person name="Barry K.W."/>
            <person name="Cichocki N."/>
            <person name="Veneault-Fourrey C."/>
            <person name="LaButti K."/>
            <person name="Lindquist E.A."/>
            <person name="Lipzen A."/>
            <person name="Lundell T."/>
            <person name="Morin E."/>
            <person name="Murat C."/>
            <person name="Riley R."/>
            <person name="Ohm R."/>
            <person name="Sun H."/>
            <person name="Tunlid A."/>
            <person name="Henrissat B."/>
            <person name="Grigoriev I.V."/>
            <person name="Hibbett D.S."/>
            <person name="Martin F."/>
        </authorList>
    </citation>
    <scope>NUCLEOTIDE SEQUENCE [LARGE SCALE GENOMIC DNA]</scope>
    <source>
        <strain evidence="3">F 1598</strain>
    </source>
</reference>